<dbReference type="AlphaFoldDB" id="A0A127PHE3"/>
<name>A0A127PHE3_9BURK</name>
<gene>
    <name evidence="1" type="ORF">CFter6_4577</name>
</gene>
<reference evidence="1 2" key="1">
    <citation type="submission" date="2015-11" db="EMBL/GenBank/DDBJ databases">
        <title>Exploring the genomic traits of fungus-feeding bacterial genus Collimonas.</title>
        <authorList>
            <person name="Song C."/>
            <person name="Schmidt R."/>
            <person name="de Jager V."/>
            <person name="Krzyzanowska D."/>
            <person name="Jongedijk E."/>
            <person name="Cankar K."/>
            <person name="Beekwilder J."/>
            <person name="van Veen A."/>
            <person name="de Boer W."/>
            <person name="van Veen J.A."/>
            <person name="Garbeva P."/>
        </authorList>
    </citation>
    <scope>NUCLEOTIDE SEQUENCE [LARGE SCALE GENOMIC DNA]</scope>
    <source>
        <strain evidence="1 2">Ter6</strain>
    </source>
</reference>
<dbReference type="EMBL" id="CP013232">
    <property type="protein sequence ID" value="AMO97167.1"/>
    <property type="molecule type" value="Genomic_DNA"/>
</dbReference>
<evidence type="ECO:0000313" key="1">
    <source>
        <dbReference type="EMBL" id="AMO97167.1"/>
    </source>
</evidence>
<organism evidence="1">
    <name type="scientific">Collimonas fungivorans</name>
    <dbReference type="NCBI Taxonomy" id="158899"/>
    <lineage>
        <taxon>Bacteria</taxon>
        <taxon>Pseudomonadati</taxon>
        <taxon>Pseudomonadota</taxon>
        <taxon>Betaproteobacteria</taxon>
        <taxon>Burkholderiales</taxon>
        <taxon>Oxalobacteraceae</taxon>
        <taxon>Collimonas</taxon>
    </lineage>
</organism>
<protein>
    <submittedName>
        <fullName evidence="1">Uncharacterized protein</fullName>
    </submittedName>
</protein>
<dbReference type="PATRIC" id="fig|158899.10.peg.4533"/>
<evidence type="ECO:0000313" key="2">
    <source>
        <dbReference type="Proteomes" id="UP000072421"/>
    </source>
</evidence>
<dbReference type="Proteomes" id="UP000072421">
    <property type="component" value="Chromosome"/>
</dbReference>
<proteinExistence type="predicted"/>
<accession>A0A127PHE3</accession>
<sequence length="41" mass="4770">MTMSLRVFYCLGRLRGQGVIMRQLIADFTFPLTKRHLAVTQ</sequence>